<organism evidence="1 2">
    <name type="scientific">Gambusia affinis</name>
    <name type="common">Western mosquitofish</name>
    <name type="synonym">Heterandria affinis</name>
    <dbReference type="NCBI Taxonomy" id="33528"/>
    <lineage>
        <taxon>Eukaryota</taxon>
        <taxon>Metazoa</taxon>
        <taxon>Chordata</taxon>
        <taxon>Craniata</taxon>
        <taxon>Vertebrata</taxon>
        <taxon>Euteleostomi</taxon>
        <taxon>Actinopterygii</taxon>
        <taxon>Neopterygii</taxon>
        <taxon>Teleostei</taxon>
        <taxon>Neoteleostei</taxon>
        <taxon>Acanthomorphata</taxon>
        <taxon>Ovalentaria</taxon>
        <taxon>Atherinomorphae</taxon>
        <taxon>Cyprinodontiformes</taxon>
        <taxon>Poeciliidae</taxon>
        <taxon>Poeciliinae</taxon>
        <taxon>Gambusia</taxon>
    </lineage>
</organism>
<sequence length="147" mass="16414">MEPGNMAYSASMPPAFYRICSKLCQRSKLKFSLTGDSTRCFQQALTIHLDLPTILPHHRSHSPPANDKDTHVTYMNKKWQKTAPKSRSPGPLTYLMKDKVQFRGTGSTGVVGRLIKNPHSSCLPICEESLPRLAELMATNSEALHMC</sequence>
<protein>
    <submittedName>
        <fullName evidence="1">Uncharacterized protein</fullName>
    </submittedName>
</protein>
<accession>A0A315VZ36</accession>
<dbReference type="EMBL" id="NHOQ01001396">
    <property type="protein sequence ID" value="PWA24736.1"/>
    <property type="molecule type" value="Genomic_DNA"/>
</dbReference>
<gene>
    <name evidence="1" type="ORF">CCH79_00010036</name>
</gene>
<comment type="caution">
    <text evidence="1">The sequence shown here is derived from an EMBL/GenBank/DDBJ whole genome shotgun (WGS) entry which is preliminary data.</text>
</comment>
<keyword evidence="2" id="KW-1185">Reference proteome</keyword>
<evidence type="ECO:0000313" key="1">
    <source>
        <dbReference type="EMBL" id="PWA24736.1"/>
    </source>
</evidence>
<evidence type="ECO:0000313" key="2">
    <source>
        <dbReference type="Proteomes" id="UP000250572"/>
    </source>
</evidence>
<proteinExistence type="predicted"/>
<dbReference type="AlphaFoldDB" id="A0A315VZ36"/>
<name>A0A315VZ36_GAMAF</name>
<dbReference type="Proteomes" id="UP000250572">
    <property type="component" value="Unassembled WGS sequence"/>
</dbReference>
<reference evidence="1 2" key="1">
    <citation type="journal article" date="2018" name="G3 (Bethesda)">
        <title>A High-Quality Reference Genome for the Invasive Mosquitofish Gambusia affinis Using a Chicago Library.</title>
        <authorList>
            <person name="Hoffberg S.L."/>
            <person name="Troendle N.J."/>
            <person name="Glenn T.C."/>
            <person name="Mahmud O."/>
            <person name="Louha S."/>
            <person name="Chalopin D."/>
            <person name="Bennetzen J.L."/>
            <person name="Mauricio R."/>
        </authorList>
    </citation>
    <scope>NUCLEOTIDE SEQUENCE [LARGE SCALE GENOMIC DNA]</scope>
    <source>
        <strain evidence="1">NE01/NJP1002.9</strain>
        <tissue evidence="1">Muscle</tissue>
    </source>
</reference>